<feature type="transmembrane region" description="Helical" evidence="1">
    <location>
        <begin position="143"/>
        <end position="165"/>
    </location>
</feature>
<feature type="transmembrane region" description="Helical" evidence="1">
    <location>
        <begin position="195"/>
        <end position="215"/>
    </location>
</feature>
<dbReference type="AlphaFoldDB" id="A0A1H8UQ38"/>
<evidence type="ECO:0000259" key="2">
    <source>
        <dbReference type="Pfam" id="PF26265"/>
    </source>
</evidence>
<keyword evidence="1" id="KW-0472">Membrane</keyword>
<feature type="transmembrane region" description="Helical" evidence="1">
    <location>
        <begin position="35"/>
        <end position="55"/>
    </location>
</feature>
<evidence type="ECO:0000313" key="3">
    <source>
        <dbReference type="EMBL" id="SEP05261.1"/>
    </source>
</evidence>
<feature type="transmembrane region" description="Helical" evidence="1">
    <location>
        <begin position="221"/>
        <end position="246"/>
    </location>
</feature>
<dbReference type="Pfam" id="PF26265">
    <property type="entry name" value="DUF8068"/>
    <property type="match status" value="1"/>
</dbReference>
<keyword evidence="4" id="KW-1185">Reference proteome</keyword>
<sequence>MSQHRDHDRDRTASVRSATTEVVSQLRTHTQQAETVAVVGAVATVLTVCLVRIALNAPVSLPSAVADTYDVVSTAALVGPALAALCFGVTSDRLPSRVGYLCLGVFALLTTLTSSLSIPAGVALVAGGALVVSSRPTRRTTRSSVVAGLFAVAVVLALGSAVGVLSVSLRSVGTTAWLVGLACTPWLTHPRRGELLLGVAVAGGVLTSGVAAPFVTGAIALVGFAVVGAPFALVALGFGGVTAALVGSVQAGQRTRAVGLGLLLFAGVPATIPRALAVVLGVTLLVDESHLVSDGHSRGDRR</sequence>
<organism evidence="3 4">
    <name type="scientific">Halogranum amylolyticum</name>
    <dbReference type="NCBI Taxonomy" id="660520"/>
    <lineage>
        <taxon>Archaea</taxon>
        <taxon>Methanobacteriati</taxon>
        <taxon>Methanobacteriota</taxon>
        <taxon>Stenosarchaea group</taxon>
        <taxon>Halobacteria</taxon>
        <taxon>Halobacteriales</taxon>
        <taxon>Haloferacaceae</taxon>
    </lineage>
</organism>
<protein>
    <recommendedName>
        <fullName evidence="2">DUF8068 domain-containing protein</fullName>
    </recommendedName>
</protein>
<keyword evidence="1" id="KW-0812">Transmembrane</keyword>
<dbReference type="InterPro" id="IPR058381">
    <property type="entry name" value="DUF8068"/>
</dbReference>
<gene>
    <name evidence="3" type="ORF">SAMN04487948_11223</name>
</gene>
<feature type="domain" description="DUF8068" evidence="2">
    <location>
        <begin position="36"/>
        <end position="286"/>
    </location>
</feature>
<feature type="transmembrane region" description="Helical" evidence="1">
    <location>
        <begin position="258"/>
        <end position="286"/>
    </location>
</feature>
<dbReference type="Proteomes" id="UP000199126">
    <property type="component" value="Unassembled WGS sequence"/>
</dbReference>
<evidence type="ECO:0000256" key="1">
    <source>
        <dbReference type="SAM" id="Phobius"/>
    </source>
</evidence>
<dbReference type="RefSeq" id="WP_089826383.1">
    <property type="nucleotide sequence ID" value="NZ_FODV01000012.1"/>
</dbReference>
<name>A0A1H8UQ38_9EURY</name>
<evidence type="ECO:0000313" key="4">
    <source>
        <dbReference type="Proteomes" id="UP000199126"/>
    </source>
</evidence>
<reference evidence="4" key="1">
    <citation type="submission" date="2016-10" db="EMBL/GenBank/DDBJ databases">
        <authorList>
            <person name="Varghese N."/>
            <person name="Submissions S."/>
        </authorList>
    </citation>
    <scope>NUCLEOTIDE SEQUENCE [LARGE SCALE GENOMIC DNA]</scope>
    <source>
        <strain evidence="4">CGMCC 1.10121</strain>
    </source>
</reference>
<keyword evidence="1" id="KW-1133">Transmembrane helix</keyword>
<accession>A0A1H8UQ38</accession>
<proteinExistence type="predicted"/>
<dbReference type="EMBL" id="FODV01000012">
    <property type="protein sequence ID" value="SEP05261.1"/>
    <property type="molecule type" value="Genomic_DNA"/>
</dbReference>
<feature type="transmembrane region" description="Helical" evidence="1">
    <location>
        <begin position="98"/>
        <end position="131"/>
    </location>
</feature>